<keyword evidence="1" id="KW-0812">Transmembrane</keyword>
<sequence length="297" mass="32249">MTDDQGGEDATAATTTTTATVVRSRKRRWTVRGLKILGVVVVVWLAAAYLILPFLWKHYEHQPAMENAPKTTVTAQGIPGDPLNVGLIGGEKELVDAIVQSGWDPADPVTLRTSIAIASSVIRDRPYPEAPVSPLFVFGRKQDLAFEKPAGDSARHRHHVRFWKSTDLGKDGLPLWIGAVTFDRSVGLSHRTGQITHHIAPDVDAERDGLIADLRRAGRLKVLYQVTGVGATLLGRNGGGDLYYTDGELTVGVLAADSATTSPEELDNPPIIDLKEQLWSALKPLLDSRSNSEPNEN</sequence>
<evidence type="ECO:0000313" key="4">
    <source>
        <dbReference type="Proteomes" id="UP000186309"/>
    </source>
</evidence>
<dbReference type="Proteomes" id="UP000186309">
    <property type="component" value="Chromosome"/>
</dbReference>
<feature type="domain" description="LssY-like C-terminal" evidence="2">
    <location>
        <begin position="66"/>
        <end position="249"/>
    </location>
</feature>
<dbReference type="OrthoDB" id="3725455at2"/>
<dbReference type="STRING" id="1387353.BSF38_03513"/>
<gene>
    <name evidence="3" type="ORF">BSF38_03513</name>
</gene>
<evidence type="ECO:0000256" key="1">
    <source>
        <dbReference type="SAM" id="Phobius"/>
    </source>
</evidence>
<keyword evidence="1" id="KW-1133">Transmembrane helix</keyword>
<proteinExistence type="predicted"/>
<dbReference type="Pfam" id="PF14067">
    <property type="entry name" value="LssY_C"/>
    <property type="match status" value="1"/>
</dbReference>
<dbReference type="EMBL" id="CP019082">
    <property type="protein sequence ID" value="APW61981.1"/>
    <property type="molecule type" value="Genomic_DNA"/>
</dbReference>
<keyword evidence="4" id="KW-1185">Reference proteome</keyword>
<accession>A0A1U7CSS7</accession>
<dbReference type="KEGG" id="pbor:BSF38_03513"/>
<dbReference type="InterPro" id="IPR025902">
    <property type="entry name" value="LssY-like-C_dom"/>
</dbReference>
<name>A0A1U7CSS7_9BACT</name>
<feature type="transmembrane region" description="Helical" evidence="1">
    <location>
        <begin position="33"/>
        <end position="56"/>
    </location>
</feature>
<keyword evidence="1" id="KW-0472">Membrane</keyword>
<protein>
    <recommendedName>
        <fullName evidence="2">LssY-like C-terminal domain-containing protein</fullName>
    </recommendedName>
</protein>
<dbReference type="RefSeq" id="WP_076347735.1">
    <property type="nucleotide sequence ID" value="NZ_CP019082.1"/>
</dbReference>
<organism evidence="3 4">
    <name type="scientific">Paludisphaera borealis</name>
    <dbReference type="NCBI Taxonomy" id="1387353"/>
    <lineage>
        <taxon>Bacteria</taxon>
        <taxon>Pseudomonadati</taxon>
        <taxon>Planctomycetota</taxon>
        <taxon>Planctomycetia</taxon>
        <taxon>Isosphaerales</taxon>
        <taxon>Isosphaeraceae</taxon>
        <taxon>Paludisphaera</taxon>
    </lineage>
</organism>
<dbReference type="AlphaFoldDB" id="A0A1U7CSS7"/>
<reference evidence="4" key="1">
    <citation type="submission" date="2016-12" db="EMBL/GenBank/DDBJ databases">
        <title>Comparative genomics of four Isosphaeraceae planctomycetes: a common pool of plasmids and glycoside hydrolase genes.</title>
        <authorList>
            <person name="Ivanova A."/>
        </authorList>
    </citation>
    <scope>NUCLEOTIDE SEQUENCE [LARGE SCALE GENOMIC DNA]</scope>
    <source>
        <strain evidence="4">PX4</strain>
    </source>
</reference>
<evidence type="ECO:0000259" key="2">
    <source>
        <dbReference type="Pfam" id="PF14067"/>
    </source>
</evidence>
<evidence type="ECO:0000313" key="3">
    <source>
        <dbReference type="EMBL" id="APW61981.1"/>
    </source>
</evidence>